<feature type="compositionally biased region" description="Polar residues" evidence="1">
    <location>
        <begin position="685"/>
        <end position="694"/>
    </location>
</feature>
<feature type="region of interest" description="Disordered" evidence="1">
    <location>
        <begin position="464"/>
        <end position="496"/>
    </location>
</feature>
<accession>A0A6S8KLP8</accession>
<feature type="region of interest" description="Disordered" evidence="1">
    <location>
        <begin position="171"/>
        <end position="301"/>
    </location>
</feature>
<evidence type="ECO:0000313" key="2">
    <source>
        <dbReference type="EMBL" id="CAE0497220.1"/>
    </source>
</evidence>
<sequence>MVEREEADFEGSKGAGLLASDVPQAHCSDPEHGLVQDECGQVKEGQKCNNIGGHEGQATKRRKRKRGALSQEELDAKFPGNERNRAAAQHIRAAFTQYAQWLSLHGQGSGLQQQQQQQHAEAEAGAGMQRSPCSSMKHRLGLTAEERASSDLLQQSPHPWEEGVVVRGRRSMEGEGGAHRGRLASRVVDEGTSPTAARRQLEEQSGSQTQQQQHGQQMCEPSLQQSAQLEQQGSRRSLESLPSGSHQRIQLLQQPSRNTSGSDSGSQLLEGDFANHPFASTFSVEPPQPNTPNPHTASEAHEQYCTHEAAAAAAAAQAAQQLDEGARDTAGPRTMQQQLVQGSIDADSVYTTQASIPRASPFHAWGLASAAAGAPASSPPPRKGSNHHNQQHQPCHSSGSRDGSGGSDGSDNDDGAGSVVFGESSERELWGWARDSHTGDVDAGWHPGSSSSACVCDQAGQAEQTKAPALPSLRGVGSAVQGSERSAAAAPPQVLTRGHSDAALALGAAAPQPPPVTHHYHTPLYPPPPSATQPTHAHSTIHSNTSSTDNDATSAVAQKRALPPAAASPFDVAGVVQAVGPAMLRTKAGSMLAKAHRRTRSTEAHSMEAMGALALTPAPSVLQQQRYTRVPSLQHLLPQQQHTLMQQQQQQQHLGSSGDAPLGPGDDLPQKGVDAGALGGEVAVSGSTAQNLRKGNSKGDRSIKEVGGDQAAGEPGKDSERRGTGAGRGGAGLGYGSLLLHNGEAASEVFGGARTLRAGTAEPVLDESFYKTVHQHFLNLTGQQTAELQGDLNVSLPEIIESFGISSTS</sequence>
<dbReference type="AlphaFoldDB" id="A0A6S8KLP8"/>
<dbReference type="EMBL" id="HBIP01020681">
    <property type="protein sequence ID" value="CAE0497221.1"/>
    <property type="molecule type" value="Transcribed_RNA"/>
</dbReference>
<protein>
    <submittedName>
        <fullName evidence="3">Uncharacterized protein</fullName>
    </submittedName>
</protein>
<evidence type="ECO:0000313" key="3">
    <source>
        <dbReference type="EMBL" id="CAE0497221.1"/>
    </source>
</evidence>
<gene>
    <name evidence="2" type="ORF">DTER00134_LOCUS12293</name>
    <name evidence="3" type="ORF">DTER00134_LOCUS12294</name>
</gene>
<reference evidence="3" key="1">
    <citation type="submission" date="2021-01" db="EMBL/GenBank/DDBJ databases">
        <authorList>
            <person name="Corre E."/>
            <person name="Pelletier E."/>
            <person name="Niang G."/>
            <person name="Scheremetjew M."/>
            <person name="Finn R."/>
            <person name="Kale V."/>
            <person name="Holt S."/>
            <person name="Cochrane G."/>
            <person name="Meng A."/>
            <person name="Brown T."/>
            <person name="Cohen L."/>
        </authorList>
    </citation>
    <scope>NUCLEOTIDE SEQUENCE</scope>
    <source>
        <strain evidence="3">CCMP1320</strain>
    </source>
</reference>
<evidence type="ECO:0000256" key="1">
    <source>
        <dbReference type="SAM" id="MobiDB-lite"/>
    </source>
</evidence>
<feature type="compositionally biased region" description="Basic and acidic residues" evidence="1">
    <location>
        <begin position="697"/>
        <end position="707"/>
    </location>
</feature>
<feature type="compositionally biased region" description="Low complexity" evidence="1">
    <location>
        <begin position="203"/>
        <end position="217"/>
    </location>
</feature>
<feature type="compositionally biased region" description="Low complexity" evidence="1">
    <location>
        <begin position="641"/>
        <end position="654"/>
    </location>
</feature>
<organism evidence="3">
    <name type="scientific">Dunaliella tertiolecta</name>
    <name type="common">Green alga</name>
    <dbReference type="NCBI Taxonomy" id="3047"/>
    <lineage>
        <taxon>Eukaryota</taxon>
        <taxon>Viridiplantae</taxon>
        <taxon>Chlorophyta</taxon>
        <taxon>core chlorophytes</taxon>
        <taxon>Chlorophyceae</taxon>
        <taxon>CS clade</taxon>
        <taxon>Chlamydomonadales</taxon>
        <taxon>Dunaliellaceae</taxon>
        <taxon>Dunaliella</taxon>
    </lineage>
</organism>
<feature type="region of interest" description="Disordered" evidence="1">
    <location>
        <begin position="1"/>
        <end position="33"/>
    </location>
</feature>
<name>A0A6S8KLP8_DUNTE</name>
<feature type="compositionally biased region" description="Low complexity" evidence="1">
    <location>
        <begin position="109"/>
        <end position="127"/>
    </location>
</feature>
<feature type="region of interest" description="Disordered" evidence="1">
    <location>
        <begin position="641"/>
        <end position="729"/>
    </location>
</feature>
<proteinExistence type="predicted"/>
<feature type="compositionally biased region" description="Low complexity" evidence="1">
    <location>
        <begin position="532"/>
        <end position="555"/>
    </location>
</feature>
<feature type="region of interest" description="Disordered" evidence="1">
    <location>
        <begin position="46"/>
        <end position="82"/>
    </location>
</feature>
<dbReference type="EMBL" id="HBIP01020680">
    <property type="protein sequence ID" value="CAE0497220.1"/>
    <property type="molecule type" value="Transcribed_RNA"/>
</dbReference>
<feature type="region of interest" description="Disordered" evidence="1">
    <location>
        <begin position="509"/>
        <end position="560"/>
    </location>
</feature>
<feature type="region of interest" description="Disordered" evidence="1">
    <location>
        <begin position="371"/>
        <end position="419"/>
    </location>
</feature>
<feature type="compositionally biased region" description="Polar residues" evidence="1">
    <location>
        <begin position="222"/>
        <end position="267"/>
    </location>
</feature>
<feature type="region of interest" description="Disordered" evidence="1">
    <location>
        <begin position="109"/>
        <end position="136"/>
    </location>
</feature>